<dbReference type="AlphaFoldDB" id="G2E0X6"/>
<comment type="caution">
    <text evidence="1">The sequence shown here is derived from an EMBL/GenBank/DDBJ whole genome shotgun (WGS) entry which is preliminary data.</text>
</comment>
<accession>G2E0X6</accession>
<dbReference type="EMBL" id="AFWT01000011">
    <property type="protein sequence ID" value="EGV31613.1"/>
    <property type="molecule type" value="Genomic_DNA"/>
</dbReference>
<gene>
    <name evidence="1" type="ORF">ThidrDRAFT_1814</name>
</gene>
<evidence type="ECO:0000313" key="1">
    <source>
        <dbReference type="EMBL" id="EGV31613.1"/>
    </source>
</evidence>
<evidence type="ECO:0000313" key="2">
    <source>
        <dbReference type="Proteomes" id="UP000004200"/>
    </source>
</evidence>
<protein>
    <submittedName>
        <fullName evidence="1">Transposase, IS4 family protein</fullName>
    </submittedName>
</protein>
<dbReference type="Proteomes" id="UP000004200">
    <property type="component" value="Unassembled WGS sequence"/>
</dbReference>
<reference evidence="1 2" key="1">
    <citation type="submission" date="2011-06" db="EMBL/GenBank/DDBJ databases">
        <title>The draft genome of Thiorhodococcus drewsii AZ1.</title>
        <authorList>
            <consortium name="US DOE Joint Genome Institute (JGI-PGF)"/>
            <person name="Lucas S."/>
            <person name="Han J."/>
            <person name="Lapidus A."/>
            <person name="Cheng J.-F."/>
            <person name="Goodwin L."/>
            <person name="Pitluck S."/>
            <person name="Peters L."/>
            <person name="Land M.L."/>
            <person name="Hauser L."/>
            <person name="Vogl K."/>
            <person name="Liu Z."/>
            <person name="Imhoff J."/>
            <person name="Thiel V."/>
            <person name="Frigaard N.-U."/>
            <person name="Bryant D.A."/>
            <person name="Woyke T.J."/>
        </authorList>
    </citation>
    <scope>NUCLEOTIDE SEQUENCE [LARGE SCALE GENOMIC DNA]</scope>
    <source>
        <strain evidence="1 2">AZ1</strain>
    </source>
</reference>
<sequence length="59" mass="6835">MRPTLRMQSNHLFLSICAVLKLECLNLVHTFNCFVLRAKLYVEALQHAFSEHRHLKAAA</sequence>
<name>G2E0X6_9GAMM</name>
<organism evidence="1 2">
    <name type="scientific">Thiorhodococcus drewsii AZ1</name>
    <dbReference type="NCBI Taxonomy" id="765913"/>
    <lineage>
        <taxon>Bacteria</taxon>
        <taxon>Pseudomonadati</taxon>
        <taxon>Pseudomonadota</taxon>
        <taxon>Gammaproteobacteria</taxon>
        <taxon>Chromatiales</taxon>
        <taxon>Chromatiaceae</taxon>
        <taxon>Thiorhodococcus</taxon>
    </lineage>
</organism>
<keyword evidence="2" id="KW-1185">Reference proteome</keyword>
<proteinExistence type="predicted"/>